<dbReference type="Gene3D" id="3.60.15.10">
    <property type="entry name" value="Ribonuclease Z/Hydroxyacylglutathione hydrolase-like"/>
    <property type="match status" value="1"/>
</dbReference>
<dbReference type="SMART" id="SM00849">
    <property type="entry name" value="Lactamase_B"/>
    <property type="match status" value="1"/>
</dbReference>
<evidence type="ECO:0000256" key="2">
    <source>
        <dbReference type="HAMAP-Rule" id="MF_00457"/>
    </source>
</evidence>
<proteinExistence type="inferred from homology"/>
<dbReference type="Pfam" id="PF12706">
    <property type="entry name" value="Lactamase_B_2"/>
    <property type="match status" value="1"/>
</dbReference>
<dbReference type="NCBIfam" id="NF001911">
    <property type="entry name" value="PRK00685.1"/>
    <property type="match status" value="1"/>
</dbReference>
<dbReference type="GO" id="GO:0016787">
    <property type="term" value="F:hydrolase activity"/>
    <property type="evidence" value="ECO:0007669"/>
    <property type="project" value="UniProtKB-KW"/>
</dbReference>
<organism evidence="4 5">
    <name type="scientific">Aporhodopirellula aestuarii</name>
    <dbReference type="NCBI Taxonomy" id="2950107"/>
    <lineage>
        <taxon>Bacteria</taxon>
        <taxon>Pseudomonadati</taxon>
        <taxon>Planctomycetota</taxon>
        <taxon>Planctomycetia</taxon>
        <taxon>Pirellulales</taxon>
        <taxon>Pirellulaceae</taxon>
        <taxon>Aporhodopirellula</taxon>
    </lineage>
</organism>
<sequence length="232" mass="25408">MSIALTWLSHATWLIEVDSHRVLLDPFLNDNPTAEVTADSLDSISHVLVSHGHSDHIADAESIARKNQSTIISNFEIAQWFTAKGFGQDDLPEPIGMNTGGQIQLPFGNLKMVPALHSSSLPDGSYGGNPIGFVLSSGKQSVYFACDTAYYTDMRHYAHGVDVAILPIGDLYTMGIDDSIQAIRVIEPRIALPTHYGTWPPIAQNPNAWARKVRENTISKPIVLGIGERYEV</sequence>
<comment type="caution">
    <text evidence="4">The sequence shown here is derived from an EMBL/GenBank/DDBJ whole genome shotgun (WGS) entry which is preliminary data.</text>
</comment>
<keyword evidence="5" id="KW-1185">Reference proteome</keyword>
<dbReference type="InterPro" id="IPR001279">
    <property type="entry name" value="Metallo-B-lactamas"/>
</dbReference>
<dbReference type="InterPro" id="IPR050114">
    <property type="entry name" value="UPF0173_UPF0282_UlaG_hydrolase"/>
</dbReference>
<gene>
    <name evidence="4" type="ORF">NB063_00240</name>
</gene>
<dbReference type="Proteomes" id="UP001202961">
    <property type="component" value="Unassembled WGS sequence"/>
</dbReference>
<evidence type="ECO:0000259" key="3">
    <source>
        <dbReference type="SMART" id="SM00849"/>
    </source>
</evidence>
<dbReference type="PANTHER" id="PTHR43546">
    <property type="entry name" value="UPF0173 METAL-DEPENDENT HYDROLASE MJ1163-RELATED"/>
    <property type="match status" value="1"/>
</dbReference>
<feature type="domain" description="Metallo-beta-lactamase" evidence="3">
    <location>
        <begin position="9"/>
        <end position="195"/>
    </location>
</feature>
<evidence type="ECO:0000313" key="5">
    <source>
        <dbReference type="Proteomes" id="UP001202961"/>
    </source>
</evidence>
<dbReference type="PANTHER" id="PTHR43546:SF3">
    <property type="entry name" value="UPF0173 METAL-DEPENDENT HYDROLASE MJ1163"/>
    <property type="match status" value="1"/>
</dbReference>
<dbReference type="SUPFAM" id="SSF56281">
    <property type="entry name" value="Metallo-hydrolase/oxidoreductase"/>
    <property type="match status" value="1"/>
</dbReference>
<name>A0ABT0TWQ0_9BACT</name>
<reference evidence="4 5" key="1">
    <citation type="journal article" date="2022" name="Syst. Appl. Microbiol.">
        <title>Rhodopirellula aestuarii sp. nov., a novel member of the genus Rhodopirellula isolated from brackish sediments collected in the Tagus River estuary, Portugal.</title>
        <authorList>
            <person name="Vitorino I.R."/>
            <person name="Klimek D."/>
            <person name="Calusinska M."/>
            <person name="Lobo-da-Cunha A."/>
            <person name="Vasconcelos V."/>
            <person name="Lage O.M."/>
        </authorList>
    </citation>
    <scope>NUCLEOTIDE SEQUENCE [LARGE SCALE GENOMIC DNA]</scope>
    <source>
        <strain evidence="4 5">ICT_H3.1</strain>
    </source>
</reference>
<dbReference type="EMBL" id="JAMQBK010000001">
    <property type="protein sequence ID" value="MCM2369042.1"/>
    <property type="molecule type" value="Genomic_DNA"/>
</dbReference>
<accession>A0ABT0TWQ0</accession>
<comment type="similarity">
    <text evidence="2">Belongs to the UPF0173 family.</text>
</comment>
<evidence type="ECO:0000256" key="1">
    <source>
        <dbReference type="ARBA" id="ARBA00022801"/>
    </source>
</evidence>
<evidence type="ECO:0000313" key="4">
    <source>
        <dbReference type="EMBL" id="MCM2369042.1"/>
    </source>
</evidence>
<keyword evidence="1 2" id="KW-0378">Hydrolase</keyword>
<dbReference type="InterPro" id="IPR022877">
    <property type="entry name" value="UPF0173"/>
</dbReference>
<dbReference type="InterPro" id="IPR036866">
    <property type="entry name" value="RibonucZ/Hydroxyglut_hydro"/>
</dbReference>
<dbReference type="RefSeq" id="WP_250926714.1">
    <property type="nucleotide sequence ID" value="NZ_JAMQBK010000001.1"/>
</dbReference>
<protein>
    <recommendedName>
        <fullName evidence="2">UPF0173 metal-dependent hydrolase NB063_00240</fullName>
    </recommendedName>
</protein>
<dbReference type="HAMAP" id="MF_00457">
    <property type="entry name" value="UPF0173"/>
    <property type="match status" value="1"/>
</dbReference>